<gene>
    <name evidence="2" type="ORF">SR858_14170</name>
</gene>
<keyword evidence="1" id="KW-0732">Signal</keyword>
<sequence length="154" mass="17402">MKQESMKNYLLAVLFMLATLNASACKVPVFSLEQQVEKAEEIFIANLREAKVMPVDNHRKWPWIQGRFEVKKIIKGGVQSKEITLTTGLGRSDCGIGMTVSWNYIIFKGRKDTGIGDPSGTHVIEDFQMDELTEKIQSIMRQQKVSHGTNNSLK</sequence>
<proteinExistence type="predicted"/>
<protein>
    <recommendedName>
        <fullName evidence="4">Lipoprotein</fullName>
    </recommendedName>
</protein>
<organism evidence="2 3">
    <name type="scientific">Duganella zoogloeoides</name>
    <dbReference type="NCBI Taxonomy" id="75659"/>
    <lineage>
        <taxon>Bacteria</taxon>
        <taxon>Pseudomonadati</taxon>
        <taxon>Pseudomonadota</taxon>
        <taxon>Betaproteobacteria</taxon>
        <taxon>Burkholderiales</taxon>
        <taxon>Oxalobacteraceae</taxon>
        <taxon>Telluria group</taxon>
        <taxon>Duganella</taxon>
    </lineage>
</organism>
<evidence type="ECO:0008006" key="4">
    <source>
        <dbReference type="Google" id="ProtNLM"/>
    </source>
</evidence>
<dbReference type="EMBL" id="CP140152">
    <property type="protein sequence ID" value="WQH02229.1"/>
    <property type="molecule type" value="Genomic_DNA"/>
</dbReference>
<reference evidence="2 3" key="1">
    <citation type="submission" date="2023-11" db="EMBL/GenBank/DDBJ databases">
        <title>MicrobeMod: A computational toolkit for identifying prokaryotic methylation and restriction-modification with nanopore sequencing.</title>
        <authorList>
            <person name="Crits-Christoph A."/>
            <person name="Kang S.C."/>
            <person name="Lee H."/>
            <person name="Ostrov N."/>
        </authorList>
    </citation>
    <scope>NUCLEOTIDE SEQUENCE [LARGE SCALE GENOMIC DNA]</scope>
    <source>
        <strain evidence="2 3">ATCC 25935</strain>
    </source>
</reference>
<accession>A0ABZ0XRD7</accession>
<keyword evidence="3" id="KW-1185">Reference proteome</keyword>
<dbReference type="Proteomes" id="UP001326110">
    <property type="component" value="Chromosome"/>
</dbReference>
<dbReference type="GeneID" id="43161583"/>
<feature type="signal peptide" evidence="1">
    <location>
        <begin position="1"/>
        <end position="24"/>
    </location>
</feature>
<evidence type="ECO:0000313" key="2">
    <source>
        <dbReference type="EMBL" id="WQH02229.1"/>
    </source>
</evidence>
<dbReference type="RefSeq" id="WP_019919652.1">
    <property type="nucleotide sequence ID" value="NZ_CP140152.1"/>
</dbReference>
<name>A0ABZ0XRD7_9BURK</name>
<feature type="chain" id="PRO_5045152097" description="Lipoprotein" evidence="1">
    <location>
        <begin position="25"/>
        <end position="154"/>
    </location>
</feature>
<evidence type="ECO:0000256" key="1">
    <source>
        <dbReference type="SAM" id="SignalP"/>
    </source>
</evidence>
<evidence type="ECO:0000313" key="3">
    <source>
        <dbReference type="Proteomes" id="UP001326110"/>
    </source>
</evidence>